<sequence length="447" mass="47843">MEWAICDFAFYRPDSEEPNLNLVESATPTEPKAMKTFLFKPLIAALLAVAFIAPTQAAETGRSVATWTASPQPTWDADFVLPTGAPAELRDQTLRQVARVSVGGTRVRIELSNAYGDRPVTIGAAHIARSAGGAGIETGSDRALSFGGQPSVTILPGAPVLSDPVELEVAALGEVAVSLYLPQTTPLKTFHWEGRQDAYLVAGNRVADVTLAKGQVLQTRPLLSGVIVDAPRPTRSVIALGDSITDGAGSTPNRNQRWPDVLAARLAQRDVAVLNAGISGGQLLNDGMGVSALARFERDVLGRKADAAIVLLGINDIAWPGSSFEPQREAITAERLIAGYRQLIARARTQSLRIVGATLTPFEGALEGSPIHNYYDRDKDRVRQAVNEWIRSSGEFDAVVDFDAVVRDPQHPARFLPAYDSGDHLHPGDAGYRAMAAAIDEALLFGR</sequence>
<evidence type="ECO:0000313" key="1">
    <source>
        <dbReference type="EMBL" id="ALN81985.1"/>
    </source>
</evidence>
<accession>A0A0S2FEN2</accession>
<keyword evidence="1" id="KW-0378">Hydrolase</keyword>
<dbReference type="GO" id="GO:0016788">
    <property type="term" value="F:hydrolase activity, acting on ester bonds"/>
    <property type="evidence" value="ECO:0007669"/>
    <property type="project" value="InterPro"/>
</dbReference>
<reference evidence="1 2" key="1">
    <citation type="journal article" date="2015" name="BMC Genomics">
        <title>Comparative genomics and metabolic profiling of the genus Lysobacter.</title>
        <authorList>
            <person name="de Bruijn I."/>
            <person name="Cheng X."/>
            <person name="de Jager V."/>
            <person name="Exposito R.G."/>
            <person name="Watrous J."/>
            <person name="Patel N."/>
            <person name="Postma J."/>
            <person name="Dorrestein P.C."/>
            <person name="Kobayashi D."/>
            <person name="Raaijmakers J.M."/>
        </authorList>
    </citation>
    <scope>NUCLEOTIDE SEQUENCE [LARGE SCALE GENOMIC DNA]</scope>
    <source>
        <strain evidence="1 2">76</strain>
    </source>
</reference>
<dbReference type="Pfam" id="PF00657">
    <property type="entry name" value="Lipase_GDSL"/>
    <property type="match status" value="1"/>
</dbReference>
<dbReference type="InterPro" id="IPR001087">
    <property type="entry name" value="GDSL"/>
</dbReference>
<dbReference type="PATRIC" id="fig|84531.8.peg.3879"/>
<dbReference type="eggNOG" id="COG2755">
    <property type="taxonomic scope" value="Bacteria"/>
</dbReference>
<proteinExistence type="predicted"/>
<dbReference type="SUPFAM" id="SSF52266">
    <property type="entry name" value="SGNH hydrolase"/>
    <property type="match status" value="1"/>
</dbReference>
<protein>
    <submittedName>
        <fullName evidence="1">GDSL-like Lipase/Acylhydrolase family protein</fullName>
    </submittedName>
</protein>
<dbReference type="InterPro" id="IPR053140">
    <property type="entry name" value="GDSL_Rv0518-like"/>
</dbReference>
<keyword evidence="2" id="KW-1185">Reference proteome</keyword>
<dbReference type="PANTHER" id="PTHR43784">
    <property type="entry name" value="GDSL-LIKE LIPASE/ACYLHYDROLASE, PUTATIVE (AFU_ORTHOLOGUE AFUA_2G00820)-RELATED"/>
    <property type="match status" value="1"/>
</dbReference>
<dbReference type="STRING" id="84531.LA76x_3863"/>
<dbReference type="InterPro" id="IPR036514">
    <property type="entry name" value="SGNH_hydro_sf"/>
</dbReference>
<dbReference type="KEGG" id="lab:LA76x_3863"/>
<dbReference type="EMBL" id="CP011129">
    <property type="protein sequence ID" value="ALN81985.1"/>
    <property type="molecule type" value="Genomic_DNA"/>
</dbReference>
<organism evidence="1 2">
    <name type="scientific">Lysobacter antibioticus</name>
    <dbReference type="NCBI Taxonomy" id="84531"/>
    <lineage>
        <taxon>Bacteria</taxon>
        <taxon>Pseudomonadati</taxon>
        <taxon>Pseudomonadota</taxon>
        <taxon>Gammaproteobacteria</taxon>
        <taxon>Lysobacterales</taxon>
        <taxon>Lysobacteraceae</taxon>
        <taxon>Lysobacter</taxon>
    </lineage>
</organism>
<name>A0A0S2FEN2_LYSAN</name>
<dbReference type="PANTHER" id="PTHR43784:SF2">
    <property type="entry name" value="GDSL-LIKE LIPASE_ACYLHYDROLASE, PUTATIVE (AFU_ORTHOLOGUE AFUA_2G00820)-RELATED"/>
    <property type="match status" value="1"/>
</dbReference>
<dbReference type="AlphaFoldDB" id="A0A0S2FEN2"/>
<evidence type="ECO:0000313" key="2">
    <source>
        <dbReference type="Proteomes" id="UP000060787"/>
    </source>
</evidence>
<dbReference type="Proteomes" id="UP000060787">
    <property type="component" value="Chromosome"/>
</dbReference>
<dbReference type="Gene3D" id="3.40.50.1110">
    <property type="entry name" value="SGNH hydrolase"/>
    <property type="match status" value="1"/>
</dbReference>
<dbReference type="CDD" id="cd01830">
    <property type="entry name" value="XynE_like"/>
    <property type="match status" value="1"/>
</dbReference>
<gene>
    <name evidence="1" type="ORF">LA76x_3863</name>
</gene>